<dbReference type="InterPro" id="IPR038330">
    <property type="entry name" value="TspO/MBR-related_sf"/>
</dbReference>
<evidence type="ECO:0000256" key="1">
    <source>
        <dbReference type="SAM" id="Phobius"/>
    </source>
</evidence>
<sequence length="267" mass="27525">MNAPRDLLRQIVVISAVVFMLVAAAVGTGAFGGTPVQDLQGGALDADASLLAPATPAFSIWSVIYILLIAYAIWQALPSQRTRDRQRAIGWLVAITAVLNGLWLVLAQFTTLPLTVAGIVLLLIALCVTFRRAVTEPGRGVLDSLLIDGVTGLHLGWVSLATVANTAAWLTATGPADWAAAGEIVAVAVLAVVAVIGVGIAWASRWRIAPGLALSWGLSWLAVGRLLTEPQSVVVGIAAIVVAVIVIAVPLVGTVIDRAAQVSNAGA</sequence>
<dbReference type="EMBL" id="LAVO01000001">
    <property type="protein sequence ID" value="KOS12017.1"/>
    <property type="molecule type" value="Genomic_DNA"/>
</dbReference>
<dbReference type="PANTHER" id="PTHR33802">
    <property type="entry name" value="SI:CH211-161H7.5-RELATED"/>
    <property type="match status" value="1"/>
</dbReference>
<reference evidence="2" key="1">
    <citation type="submission" date="2015-04" db="EMBL/GenBank/DDBJ databases">
        <title>Complete genome sequence of Microbacterium chocolatum SIT 101, a bacterium enantioselectively hydrolyzing mesomeric diesters.</title>
        <authorList>
            <person name="Li X."/>
            <person name="Xu Y."/>
        </authorList>
    </citation>
    <scope>NUCLEOTIDE SEQUENCE [LARGE SCALE GENOMIC DNA]</scope>
    <source>
        <strain evidence="2">SIT 101</strain>
    </source>
</reference>
<organism evidence="2 3">
    <name type="scientific">Microbacterium aurantiacum</name>
    <dbReference type="NCBI Taxonomy" id="162393"/>
    <lineage>
        <taxon>Bacteria</taxon>
        <taxon>Bacillati</taxon>
        <taxon>Actinomycetota</taxon>
        <taxon>Actinomycetes</taxon>
        <taxon>Micrococcales</taxon>
        <taxon>Microbacteriaceae</taxon>
        <taxon>Microbacterium</taxon>
    </lineage>
</organism>
<feature type="transmembrane region" description="Helical" evidence="1">
    <location>
        <begin position="12"/>
        <end position="31"/>
    </location>
</feature>
<dbReference type="Gene3D" id="1.20.1260.100">
    <property type="entry name" value="TspO/MBR protein"/>
    <property type="match status" value="1"/>
</dbReference>
<dbReference type="Proteomes" id="UP000037737">
    <property type="component" value="Unassembled WGS sequence"/>
</dbReference>
<feature type="transmembrane region" description="Helical" evidence="1">
    <location>
        <begin position="112"/>
        <end position="133"/>
    </location>
</feature>
<feature type="transmembrane region" description="Helical" evidence="1">
    <location>
        <begin position="58"/>
        <end position="77"/>
    </location>
</feature>
<evidence type="ECO:0008006" key="4">
    <source>
        <dbReference type="Google" id="ProtNLM"/>
    </source>
</evidence>
<feature type="transmembrane region" description="Helical" evidence="1">
    <location>
        <begin position="208"/>
        <end position="227"/>
    </location>
</feature>
<keyword evidence="1" id="KW-0472">Membrane</keyword>
<feature type="transmembrane region" description="Helical" evidence="1">
    <location>
        <begin position="89"/>
        <end position="106"/>
    </location>
</feature>
<evidence type="ECO:0000313" key="3">
    <source>
        <dbReference type="Proteomes" id="UP000037737"/>
    </source>
</evidence>
<proteinExistence type="predicted"/>
<dbReference type="AlphaFoldDB" id="A0A0M8MKK2"/>
<protein>
    <recommendedName>
        <fullName evidence="4">Tryptophan-rich sensory protein</fullName>
    </recommendedName>
</protein>
<feature type="transmembrane region" description="Helical" evidence="1">
    <location>
        <begin position="178"/>
        <end position="201"/>
    </location>
</feature>
<feature type="transmembrane region" description="Helical" evidence="1">
    <location>
        <begin position="233"/>
        <end position="256"/>
    </location>
</feature>
<keyword evidence="1" id="KW-1133">Transmembrane helix</keyword>
<gene>
    <name evidence="2" type="ORF">XI38_00915</name>
</gene>
<evidence type="ECO:0000313" key="2">
    <source>
        <dbReference type="EMBL" id="KOS12017.1"/>
    </source>
</evidence>
<accession>A0A0M8MKK2</accession>
<name>A0A0M8MKK2_9MICO</name>
<dbReference type="PANTHER" id="PTHR33802:SF1">
    <property type="entry name" value="XK-RELATED PROTEIN"/>
    <property type="match status" value="1"/>
</dbReference>
<keyword evidence="3" id="KW-1185">Reference proteome</keyword>
<keyword evidence="1" id="KW-0812">Transmembrane</keyword>
<dbReference type="PATRIC" id="fig|84292.3.peg.193"/>
<comment type="caution">
    <text evidence="2">The sequence shown here is derived from an EMBL/GenBank/DDBJ whole genome shotgun (WGS) entry which is preliminary data.</text>
</comment>
<feature type="transmembrane region" description="Helical" evidence="1">
    <location>
        <begin position="145"/>
        <end position="172"/>
    </location>
</feature>